<feature type="compositionally biased region" description="Basic and acidic residues" evidence="7">
    <location>
        <begin position="1"/>
        <end position="12"/>
    </location>
</feature>
<feature type="domain" description="Phosphatidic acid phosphatase type 2/haloperoxidase" evidence="9">
    <location>
        <begin position="134"/>
        <end position="247"/>
    </location>
</feature>
<keyword evidence="11" id="KW-1185">Reference proteome</keyword>
<evidence type="ECO:0000256" key="8">
    <source>
        <dbReference type="SAM" id="Phobius"/>
    </source>
</evidence>
<dbReference type="Pfam" id="PF01569">
    <property type="entry name" value="PAP2"/>
    <property type="match status" value="1"/>
</dbReference>
<dbReference type="GO" id="GO:0005886">
    <property type="term" value="C:plasma membrane"/>
    <property type="evidence" value="ECO:0007669"/>
    <property type="project" value="UniProtKB-SubCell"/>
</dbReference>
<evidence type="ECO:0000256" key="2">
    <source>
        <dbReference type="ARBA" id="ARBA00022475"/>
    </source>
</evidence>
<keyword evidence="4" id="KW-0378">Hydrolase</keyword>
<evidence type="ECO:0000256" key="6">
    <source>
        <dbReference type="ARBA" id="ARBA00023136"/>
    </source>
</evidence>
<keyword evidence="2" id="KW-1003">Cell membrane</keyword>
<dbReference type="Proteomes" id="UP000192455">
    <property type="component" value="Unassembled WGS sequence"/>
</dbReference>
<evidence type="ECO:0000256" key="5">
    <source>
        <dbReference type="ARBA" id="ARBA00022989"/>
    </source>
</evidence>
<keyword evidence="6 8" id="KW-0472">Membrane</keyword>
<feature type="transmembrane region" description="Helical" evidence="8">
    <location>
        <begin position="131"/>
        <end position="149"/>
    </location>
</feature>
<evidence type="ECO:0000256" key="1">
    <source>
        <dbReference type="ARBA" id="ARBA00004651"/>
    </source>
</evidence>
<reference evidence="10 11" key="1">
    <citation type="submission" date="2017-01" db="EMBL/GenBank/DDBJ databases">
        <authorList>
            <person name="Mah S.A."/>
            <person name="Swanson W.J."/>
            <person name="Moy G.W."/>
            <person name="Vacquier V.D."/>
        </authorList>
    </citation>
    <scope>NUCLEOTIDE SEQUENCE [LARGE SCALE GENOMIC DNA]</scope>
    <source>
        <strain evidence="10 11">DSM 21219</strain>
    </source>
</reference>
<dbReference type="AlphaFoldDB" id="A0A1R3WZF8"/>
<evidence type="ECO:0000256" key="7">
    <source>
        <dbReference type="SAM" id="MobiDB-lite"/>
    </source>
</evidence>
<dbReference type="SMART" id="SM00014">
    <property type="entry name" value="acidPPc"/>
    <property type="match status" value="1"/>
</dbReference>
<dbReference type="OrthoDB" id="9780507at2"/>
<feature type="transmembrane region" description="Helical" evidence="8">
    <location>
        <begin position="232"/>
        <end position="251"/>
    </location>
</feature>
<dbReference type="STRING" id="515897.SAMN05421849_1966"/>
<organism evidence="10 11">
    <name type="scientific">Pontibaca methylaminivorans</name>
    <dbReference type="NCBI Taxonomy" id="515897"/>
    <lineage>
        <taxon>Bacteria</taxon>
        <taxon>Pseudomonadati</taxon>
        <taxon>Pseudomonadota</taxon>
        <taxon>Alphaproteobacteria</taxon>
        <taxon>Rhodobacterales</taxon>
        <taxon>Roseobacteraceae</taxon>
        <taxon>Pontibaca</taxon>
    </lineage>
</organism>
<dbReference type="SUPFAM" id="SSF48317">
    <property type="entry name" value="Acid phosphatase/Vanadium-dependent haloperoxidase"/>
    <property type="match status" value="1"/>
</dbReference>
<dbReference type="InterPro" id="IPR000326">
    <property type="entry name" value="PAP2/HPO"/>
</dbReference>
<dbReference type="InterPro" id="IPR036938">
    <property type="entry name" value="PAP2/HPO_sf"/>
</dbReference>
<comment type="subcellular location">
    <subcellularLocation>
        <location evidence="1">Cell membrane</location>
        <topology evidence="1">Multi-pass membrane protein</topology>
    </subcellularLocation>
</comment>
<evidence type="ECO:0000313" key="11">
    <source>
        <dbReference type="Proteomes" id="UP000192455"/>
    </source>
</evidence>
<evidence type="ECO:0000313" key="10">
    <source>
        <dbReference type="EMBL" id="SIT83723.1"/>
    </source>
</evidence>
<dbReference type="PANTHER" id="PTHR14969">
    <property type="entry name" value="SPHINGOSINE-1-PHOSPHATE PHOSPHOHYDROLASE"/>
    <property type="match status" value="1"/>
</dbReference>
<proteinExistence type="predicted"/>
<evidence type="ECO:0000256" key="4">
    <source>
        <dbReference type="ARBA" id="ARBA00022801"/>
    </source>
</evidence>
<dbReference type="Gene3D" id="1.20.144.10">
    <property type="entry name" value="Phosphatidic acid phosphatase type 2/haloperoxidase"/>
    <property type="match status" value="1"/>
</dbReference>
<feature type="region of interest" description="Disordered" evidence="7">
    <location>
        <begin position="1"/>
        <end position="23"/>
    </location>
</feature>
<dbReference type="RefSeq" id="WP_076649687.1">
    <property type="nucleotide sequence ID" value="NZ_FTPS01000001.1"/>
</dbReference>
<dbReference type="GO" id="GO:0016787">
    <property type="term" value="F:hydrolase activity"/>
    <property type="evidence" value="ECO:0007669"/>
    <property type="project" value="UniProtKB-KW"/>
</dbReference>
<sequence>MEPRNHSDDHPAAIRPKPGGRRVPAPLREFGALLSGLAAPRGKGAPAAWTLWMTLAVILLPLVLVVLHRWDAPIVRGAMTSDLWLMEVARLVTSAVKAVYWLALSVVVWVLTCFVLRGADGAPWRRRIARLHDFATFLILSILVAGIPVEIGKRTAGRARPALMDEYGSLHLEPFHGGHAFESFPSGHSMMTGILLVALWIFLPRWRGLVLPAALLMLLGRLAAGMHYPTDVVAGFAIGIVAAAWIARFMAGRGVIFRPVSGRGLPSLAARPPRGAGGA</sequence>
<protein>
    <submittedName>
        <fullName evidence="10">PAP2 superfamily protein</fullName>
    </submittedName>
</protein>
<accession>A0A1R3WZF8</accession>
<keyword evidence="3 8" id="KW-0812">Transmembrane</keyword>
<name>A0A1R3WZF8_9RHOB</name>
<feature type="transmembrane region" description="Helical" evidence="8">
    <location>
        <begin position="47"/>
        <end position="67"/>
    </location>
</feature>
<feature type="transmembrane region" description="Helical" evidence="8">
    <location>
        <begin position="98"/>
        <end position="119"/>
    </location>
</feature>
<evidence type="ECO:0000259" key="9">
    <source>
        <dbReference type="SMART" id="SM00014"/>
    </source>
</evidence>
<gene>
    <name evidence="10" type="ORF">SAMN05421849_1966</name>
</gene>
<evidence type="ECO:0000256" key="3">
    <source>
        <dbReference type="ARBA" id="ARBA00022692"/>
    </source>
</evidence>
<dbReference type="EMBL" id="FTPS01000001">
    <property type="protein sequence ID" value="SIT83723.1"/>
    <property type="molecule type" value="Genomic_DNA"/>
</dbReference>
<dbReference type="PANTHER" id="PTHR14969:SF62">
    <property type="entry name" value="DECAPRENYLPHOSPHORYL-5-PHOSPHORIBOSE PHOSPHATASE RV3807C-RELATED"/>
    <property type="match status" value="1"/>
</dbReference>
<keyword evidence="5 8" id="KW-1133">Transmembrane helix</keyword>